<dbReference type="InterPro" id="IPR020806">
    <property type="entry name" value="PKS_PP-bd"/>
</dbReference>
<dbReference type="InterPro" id="IPR009081">
    <property type="entry name" value="PP-bd_ACP"/>
</dbReference>
<dbReference type="PROSITE" id="PS50075">
    <property type="entry name" value="CARRIER"/>
    <property type="match status" value="1"/>
</dbReference>
<evidence type="ECO:0000259" key="11">
    <source>
        <dbReference type="PROSITE" id="PS50850"/>
    </source>
</evidence>
<comment type="subcellular location">
    <subcellularLocation>
        <location evidence="2">Cell membrane</location>
        <topology evidence="2">Multi-pass membrane protein</topology>
    </subcellularLocation>
</comment>
<dbReference type="SMART" id="SM00824">
    <property type="entry name" value="PKS_TE"/>
    <property type="match status" value="1"/>
</dbReference>
<dbReference type="CDD" id="cd05930">
    <property type="entry name" value="A_NRPS"/>
    <property type="match status" value="1"/>
</dbReference>
<dbReference type="InterPro" id="IPR023213">
    <property type="entry name" value="CAT-like_dom_sf"/>
</dbReference>
<dbReference type="Gene3D" id="3.40.50.12780">
    <property type="entry name" value="N-terminal domain of ligase-like"/>
    <property type="match status" value="1"/>
</dbReference>
<dbReference type="Pfam" id="PF07690">
    <property type="entry name" value="MFS_1"/>
    <property type="match status" value="1"/>
</dbReference>
<dbReference type="Gene3D" id="3.30.559.10">
    <property type="entry name" value="Chloramphenicol acetyltransferase-like domain"/>
    <property type="match status" value="1"/>
</dbReference>
<dbReference type="Gene3D" id="3.40.50.1820">
    <property type="entry name" value="alpha/beta hydrolase"/>
    <property type="match status" value="1"/>
</dbReference>
<feature type="transmembrane region" description="Helical" evidence="9">
    <location>
        <begin position="1645"/>
        <end position="1667"/>
    </location>
</feature>
<dbReference type="Pfam" id="PF00550">
    <property type="entry name" value="PP-binding"/>
    <property type="match status" value="1"/>
</dbReference>
<dbReference type="Pfam" id="PF00501">
    <property type="entry name" value="AMP-binding"/>
    <property type="match status" value="1"/>
</dbReference>
<dbReference type="RefSeq" id="WP_252594220.1">
    <property type="nucleotide sequence ID" value="NZ_CP099489.1"/>
</dbReference>
<evidence type="ECO:0000256" key="2">
    <source>
        <dbReference type="ARBA" id="ARBA00004651"/>
    </source>
</evidence>
<organism evidence="12 13">
    <name type="scientific">Ornithinimicrobium faecis</name>
    <dbReference type="NCBI Taxonomy" id="2934158"/>
    <lineage>
        <taxon>Bacteria</taxon>
        <taxon>Bacillati</taxon>
        <taxon>Actinomycetota</taxon>
        <taxon>Actinomycetes</taxon>
        <taxon>Micrococcales</taxon>
        <taxon>Ornithinimicrobiaceae</taxon>
        <taxon>Ornithinimicrobium</taxon>
    </lineage>
</organism>
<protein>
    <submittedName>
        <fullName evidence="12">Amino acid adenylation domain-containing protein</fullName>
    </submittedName>
</protein>
<evidence type="ECO:0000256" key="7">
    <source>
        <dbReference type="ARBA" id="ARBA00023136"/>
    </source>
</evidence>
<feature type="transmembrane region" description="Helical" evidence="9">
    <location>
        <begin position="1699"/>
        <end position="1722"/>
    </location>
</feature>
<dbReference type="InterPro" id="IPR001242">
    <property type="entry name" value="Condensation_dom"/>
</dbReference>
<dbReference type="InterPro" id="IPR010071">
    <property type="entry name" value="AA_adenyl_dom"/>
</dbReference>
<dbReference type="InterPro" id="IPR000073">
    <property type="entry name" value="AB_hydrolase_1"/>
</dbReference>
<evidence type="ECO:0000313" key="12">
    <source>
        <dbReference type="EMBL" id="USQ80832.1"/>
    </source>
</evidence>
<feature type="transmembrane region" description="Helical" evidence="9">
    <location>
        <begin position="1532"/>
        <end position="1557"/>
    </location>
</feature>
<keyword evidence="6 9" id="KW-1133">Transmembrane helix</keyword>
<name>A0ABY4YXJ8_9MICO</name>
<evidence type="ECO:0000256" key="1">
    <source>
        <dbReference type="ARBA" id="ARBA00001957"/>
    </source>
</evidence>
<dbReference type="InterPro" id="IPR020845">
    <property type="entry name" value="AMP-binding_CS"/>
</dbReference>
<evidence type="ECO:0000259" key="10">
    <source>
        <dbReference type="PROSITE" id="PS50075"/>
    </source>
</evidence>
<feature type="compositionally biased region" description="Basic and acidic residues" evidence="8">
    <location>
        <begin position="14"/>
        <end position="24"/>
    </location>
</feature>
<dbReference type="SUPFAM" id="SSF56801">
    <property type="entry name" value="Acetyl-CoA synthetase-like"/>
    <property type="match status" value="1"/>
</dbReference>
<feature type="region of interest" description="Disordered" evidence="8">
    <location>
        <begin position="888"/>
        <end position="908"/>
    </location>
</feature>
<dbReference type="CDD" id="cd06173">
    <property type="entry name" value="MFS_MefA_like"/>
    <property type="match status" value="1"/>
</dbReference>
<dbReference type="InterPro" id="IPR000873">
    <property type="entry name" value="AMP-dep_synth/lig_dom"/>
</dbReference>
<dbReference type="SUPFAM" id="SSF53474">
    <property type="entry name" value="alpha/beta-Hydrolases"/>
    <property type="match status" value="1"/>
</dbReference>
<dbReference type="Gene3D" id="1.10.1200.10">
    <property type="entry name" value="ACP-like"/>
    <property type="match status" value="1"/>
</dbReference>
<dbReference type="InterPro" id="IPR020802">
    <property type="entry name" value="TesA-like"/>
</dbReference>
<evidence type="ECO:0000256" key="9">
    <source>
        <dbReference type="SAM" id="Phobius"/>
    </source>
</evidence>
<dbReference type="Gene3D" id="3.30.559.30">
    <property type="entry name" value="Nonribosomal peptide synthetase, condensation domain"/>
    <property type="match status" value="1"/>
</dbReference>
<dbReference type="InterPro" id="IPR036259">
    <property type="entry name" value="MFS_trans_sf"/>
</dbReference>
<dbReference type="PROSITE" id="PS00455">
    <property type="entry name" value="AMP_BINDING"/>
    <property type="match status" value="1"/>
</dbReference>
<feature type="compositionally biased region" description="Basic and acidic residues" evidence="8">
    <location>
        <begin position="36"/>
        <end position="51"/>
    </location>
</feature>
<accession>A0ABY4YXJ8</accession>
<dbReference type="PANTHER" id="PTHR45527">
    <property type="entry name" value="NONRIBOSOMAL PEPTIDE SYNTHETASE"/>
    <property type="match status" value="1"/>
</dbReference>
<evidence type="ECO:0000256" key="8">
    <source>
        <dbReference type="SAM" id="MobiDB-lite"/>
    </source>
</evidence>
<gene>
    <name evidence="12" type="ORF">NF556_04025</name>
</gene>
<dbReference type="InterPro" id="IPR011701">
    <property type="entry name" value="MFS"/>
</dbReference>
<feature type="domain" description="Carrier" evidence="10">
    <location>
        <begin position="1043"/>
        <end position="1114"/>
    </location>
</feature>
<evidence type="ECO:0000256" key="5">
    <source>
        <dbReference type="ARBA" id="ARBA00022692"/>
    </source>
</evidence>
<dbReference type="SMART" id="SM00823">
    <property type="entry name" value="PKS_PP"/>
    <property type="match status" value="1"/>
</dbReference>
<dbReference type="InterPro" id="IPR025110">
    <property type="entry name" value="AMP-bd_C"/>
</dbReference>
<dbReference type="SUPFAM" id="SSF52777">
    <property type="entry name" value="CoA-dependent acyltransferases"/>
    <property type="match status" value="2"/>
</dbReference>
<dbReference type="Pfam" id="PF00668">
    <property type="entry name" value="Condensation"/>
    <property type="match status" value="1"/>
</dbReference>
<feature type="domain" description="Major facilitator superfamily (MFS) profile" evidence="11">
    <location>
        <begin position="1403"/>
        <end position="1810"/>
    </location>
</feature>
<dbReference type="PROSITE" id="PS50850">
    <property type="entry name" value="MFS"/>
    <property type="match status" value="1"/>
</dbReference>
<comment type="cofactor">
    <cofactor evidence="1">
        <name>pantetheine 4'-phosphate</name>
        <dbReference type="ChEBI" id="CHEBI:47942"/>
    </cofactor>
</comment>
<dbReference type="InterPro" id="IPR029058">
    <property type="entry name" value="AB_hydrolase_fold"/>
</dbReference>
<evidence type="ECO:0000256" key="4">
    <source>
        <dbReference type="ARBA" id="ARBA00022553"/>
    </source>
</evidence>
<evidence type="ECO:0000313" key="13">
    <source>
        <dbReference type="Proteomes" id="UP001056455"/>
    </source>
</evidence>
<dbReference type="InterPro" id="IPR042099">
    <property type="entry name" value="ANL_N_sf"/>
</dbReference>
<reference evidence="12" key="1">
    <citation type="submission" date="2022-06" db="EMBL/GenBank/DDBJ databases">
        <title>Ornithinimicrobium HY1793.</title>
        <authorList>
            <person name="Huang Y."/>
        </authorList>
    </citation>
    <scope>NUCLEOTIDE SEQUENCE</scope>
    <source>
        <strain evidence="12">HY1793</strain>
    </source>
</reference>
<sequence>MAPAPEGTAARAELVSERLRMARERRQRGSGPGQQTDHHGADGHQAGHDGGAHGTLQHRADLPPALSSAQRRLWFLSQLEPDSAAYLIPACLDLRGPLDLQALHRAWDQVVERHEVLRTRIVAQDGEPVPAVDSAPAGAWNVIEVDEVADPAALQRITDEEVSRPIDLSTEQPWRVTLVRSGPQQHRLLITLHHIASDGWSVSVLLRDLERAYRGENLTGSGLQVLDVTHYREGPEGAEGGRLSHWTEHLAGAPRLLELPTDRPRPATADPSGDTVRVPLDARAGRAVRELAAATGTTAYMVFLTGLHLVLGQWARTDDIVVGTPVAGRSRTEFEDLIGCFVNTVALRTRSSETDTVNDLLAHVRTITSAGLGHQAIGFEQVVEALGLERDVSTTPLYQVSLTVHTEPGVELSIPGVEATWLDVLAPVAKCDLGLHIEGGLLGSSDQSADDVTISVTYRTALFDRETVTRLVGHLEQAVRSMSQDPTQLLSEVCLLTEAELAELPAQVGADVAVPTPIGQGSVGDVVRSVAQRHPNRVAVTSRGEDLTYAELLARVEGVADRLRDLGIGRGDRIGLLVERSCDVVVGMLAAFRVGAAHVPLDPMYPDGRLAALIEAATPAVVLSQSHLLPRLPEATADRAVDLREVSARTPTDQTDEARGEDVAYVLFTSGTTGAPKGVQVEHRHLLAYLAGLREVIGVRDGWSWAMMTTPSADLGLTNLLGALTSGGRVHLLTYDEVTDPDTVAAYFRNHRIDAMKLVPSHLQALWDERDPTAVLPGTALILAGEPCPWELIDRVRAAAPGLAVHNHYGPSETTVSVMALPLAGAVRQGTVVPLGRPFPGTRAHVLDPAGRPVPVGVPGELVIAGPTVSRGYLSMPTETARAFVAEPSLTSTGPGGVSPGAGRDHDERAYRTGDLVRRRPSGDLEFLGRSDDQVKIRGYRVEPGGVALAVRECAGVEDCFVLVREDLPGQRTLVAYLTTEGPPDVFDLAAVREELRDRLPDYMVPSDLVPLPTLPLTANGKIDRAALPAPDVSLRRSGPAAALTGPTEHQVARVWQEILGLDELGAEDSFFDVGGDSFSAVRAVRALGSDVSVVDLFRSPTVRALAACIDDRAGGEVGEAGLLVSLGDRRGPAEVHVVCVPYGGGSPVTFAPLAEAMPDHIAVHGVDLPGHDTSRRDETPRPLVDVAADLVPEIQALGGDVVLYGHCLGGALAVETALQLEAAGTSVLGVVEAGTFPAARLPGRFARALDRVLPTDRLLSDRAYHDMLRSLGGFTDVVDPADRSFLIRALRHDAREAEGYYTDRYTDVEAGRVVPHLEAPLLCVVGDRDRATELYQERFAEWADFSQDVDLAVIDRAGHYFLKHQAEELTGVLRGTIDRWRRGERPRAEPATARAREASTRTFLLVAITQLLSMIGTGLTSFALGVWVLQETGSVSRFAMISVLAIAPAIVLSPVAGAVADRFDRRRVMILSDTAAGVATAALVWLLAMGQLELWFIYLFAGVGSVANAFQRPAYLAAVTQLVPKRYLGQANGLVTLGASAGDLIAALLGGILIGFFGLVPVVAIDATTFVLAFVVLLCVRFPDRLWIRREETFRAEIAGGWRYIVRRRPLVVMVVFFVVFNFLFAVPVVLATPLVLEGSSPQVLGAVLACGGIGALLGTLLMAVWGGTRRRALGMIGGTITLGLAVVLLGATTQPIVQGLAMLVTYGSLLVLNAHWLALIQTKVGLELQGRVLAINQMLAMSTMPFGFLVVGPLSDWVGDRAGGGPLGALEDALHLGSVAGVGLTLVATGVLITVWGVLGMSVSALRTMEDALPDALPDAEIADDRDELQAQADEALRQHLATSRT</sequence>
<dbReference type="NCBIfam" id="TIGR01733">
    <property type="entry name" value="AA-adenyl-dom"/>
    <property type="match status" value="1"/>
</dbReference>
<dbReference type="PANTHER" id="PTHR45527:SF1">
    <property type="entry name" value="FATTY ACID SYNTHASE"/>
    <property type="match status" value="1"/>
</dbReference>
<keyword evidence="4" id="KW-0597">Phosphoprotein</keyword>
<feature type="transmembrane region" description="Helical" evidence="9">
    <location>
        <begin position="1674"/>
        <end position="1693"/>
    </location>
</feature>
<dbReference type="InterPro" id="IPR045851">
    <property type="entry name" value="AMP-bd_C_sf"/>
</dbReference>
<dbReference type="Proteomes" id="UP001056455">
    <property type="component" value="Chromosome"/>
</dbReference>
<evidence type="ECO:0000256" key="6">
    <source>
        <dbReference type="ARBA" id="ARBA00022989"/>
    </source>
</evidence>
<feature type="transmembrane region" description="Helical" evidence="9">
    <location>
        <begin position="1612"/>
        <end position="1633"/>
    </location>
</feature>
<dbReference type="Gene3D" id="1.20.1250.20">
    <property type="entry name" value="MFS general substrate transporter like domains"/>
    <property type="match status" value="1"/>
</dbReference>
<keyword evidence="3" id="KW-0596">Phosphopantetheine</keyword>
<dbReference type="CDD" id="cd19531">
    <property type="entry name" value="LCL_NRPS-like"/>
    <property type="match status" value="1"/>
</dbReference>
<dbReference type="SUPFAM" id="SSF103473">
    <property type="entry name" value="MFS general substrate transporter"/>
    <property type="match status" value="1"/>
</dbReference>
<feature type="transmembrane region" description="Helical" evidence="9">
    <location>
        <begin position="1776"/>
        <end position="1801"/>
    </location>
</feature>
<dbReference type="InterPro" id="IPR020846">
    <property type="entry name" value="MFS_dom"/>
</dbReference>
<keyword evidence="13" id="KW-1185">Reference proteome</keyword>
<dbReference type="Pfam" id="PF12697">
    <property type="entry name" value="Abhydrolase_6"/>
    <property type="match status" value="1"/>
</dbReference>
<evidence type="ECO:0000256" key="3">
    <source>
        <dbReference type="ARBA" id="ARBA00022450"/>
    </source>
</evidence>
<feature type="transmembrane region" description="Helical" evidence="9">
    <location>
        <begin position="1734"/>
        <end position="1756"/>
    </location>
</feature>
<feature type="transmembrane region" description="Helical" evidence="9">
    <location>
        <begin position="1404"/>
        <end position="1430"/>
    </location>
</feature>
<dbReference type="Gene3D" id="3.30.300.30">
    <property type="match status" value="1"/>
</dbReference>
<feature type="transmembrane region" description="Helical" evidence="9">
    <location>
        <begin position="1563"/>
        <end position="1581"/>
    </location>
</feature>
<feature type="region of interest" description="Disordered" evidence="8">
    <location>
        <begin position="1"/>
        <end position="59"/>
    </location>
</feature>
<dbReference type="Pfam" id="PF13193">
    <property type="entry name" value="AMP-binding_C"/>
    <property type="match status" value="1"/>
</dbReference>
<keyword evidence="5 9" id="KW-0812">Transmembrane</keyword>
<proteinExistence type="predicted"/>
<keyword evidence="7 9" id="KW-0472">Membrane</keyword>
<dbReference type="InterPro" id="IPR036736">
    <property type="entry name" value="ACP-like_sf"/>
</dbReference>
<feature type="transmembrane region" description="Helical" evidence="9">
    <location>
        <begin position="1436"/>
        <end position="1457"/>
    </location>
</feature>
<dbReference type="EMBL" id="CP099489">
    <property type="protein sequence ID" value="USQ80832.1"/>
    <property type="molecule type" value="Genomic_DNA"/>
</dbReference>